<dbReference type="InterPro" id="IPR036412">
    <property type="entry name" value="HAD-like_sf"/>
</dbReference>
<proteinExistence type="predicted"/>
<sequence>MNVGIDLDNTIIRYDGLLRRLALAQGRVPPSMPENKQAIRDHVRQRHGETAWRELQARLYGEAVAEAELHDGVWDFLAELRRRGLPFQIVSHKTRRPAAGDQTVDLRQKAMEFLEAKGFFRADGLGMDRRDVHFCDTRADKTAAIARLGHTVFIDDLEEVFLDPGFPPGVLKILFSPAPTTRAADARLLPTFAAIARAVLGEAAV</sequence>
<keyword evidence="2" id="KW-1185">Reference proteome</keyword>
<dbReference type="GeneID" id="39472066"/>
<geneLocation type="plasmid" evidence="2">
    <name>pdcar1</name>
</geneLocation>
<organism evidence="1 2">
    <name type="scientific">Solidesulfovibrio carbinolicus</name>
    <dbReference type="NCBI Taxonomy" id="296842"/>
    <lineage>
        <taxon>Bacteria</taxon>
        <taxon>Pseudomonadati</taxon>
        <taxon>Thermodesulfobacteriota</taxon>
        <taxon>Desulfovibrionia</taxon>
        <taxon>Desulfovibrionales</taxon>
        <taxon>Desulfovibrionaceae</taxon>
        <taxon>Solidesulfovibrio</taxon>
    </lineage>
</organism>
<evidence type="ECO:0000313" key="2">
    <source>
        <dbReference type="Proteomes" id="UP000293296"/>
    </source>
</evidence>
<dbReference type="InterPro" id="IPR023214">
    <property type="entry name" value="HAD_sf"/>
</dbReference>
<dbReference type="SUPFAM" id="SSF56784">
    <property type="entry name" value="HAD-like"/>
    <property type="match status" value="1"/>
</dbReference>
<reference evidence="1 2" key="1">
    <citation type="submission" date="2018-02" db="EMBL/GenBank/DDBJ databases">
        <title>Genome sequence of Desulfovibrio carbinolicus DSM 3852.</title>
        <authorList>
            <person name="Wilbanks E."/>
            <person name="Skennerton C.T."/>
            <person name="Orphan V.J."/>
        </authorList>
    </citation>
    <scope>NUCLEOTIDE SEQUENCE [LARGE SCALE GENOMIC DNA]</scope>
    <source>
        <strain evidence="1 2">DSM 3852</strain>
        <plasmid evidence="2">pdcar1</plasmid>
    </source>
</reference>
<dbReference type="RefSeq" id="WP_129356109.1">
    <property type="nucleotide sequence ID" value="NZ_CP026539.1"/>
</dbReference>
<dbReference type="AlphaFoldDB" id="A0A4P6HR54"/>
<dbReference type="OrthoDB" id="573782at2"/>
<evidence type="ECO:0008006" key="3">
    <source>
        <dbReference type="Google" id="ProtNLM"/>
    </source>
</evidence>
<keyword evidence="1" id="KW-0614">Plasmid</keyword>
<protein>
    <recommendedName>
        <fullName evidence="3">Haloacid dehalogenase-like hydrolase</fullName>
    </recommendedName>
</protein>
<accession>A0A4P6HR54</accession>
<dbReference type="Proteomes" id="UP000293296">
    <property type="component" value="Plasmid pDCAR1"/>
</dbReference>
<dbReference type="Gene3D" id="3.40.50.1000">
    <property type="entry name" value="HAD superfamily/HAD-like"/>
    <property type="match status" value="1"/>
</dbReference>
<evidence type="ECO:0000313" key="1">
    <source>
        <dbReference type="EMBL" id="QAZ69635.1"/>
    </source>
</evidence>
<dbReference type="EMBL" id="CP026539">
    <property type="protein sequence ID" value="QAZ69635.1"/>
    <property type="molecule type" value="Genomic_DNA"/>
</dbReference>
<name>A0A4P6HR54_9BACT</name>
<gene>
    <name evidence="1" type="ORF">C3Y92_20400</name>
</gene>
<dbReference type="KEGG" id="dcb:C3Y92_20400"/>